<dbReference type="AlphaFoldDB" id="A0A061QYJ4"/>
<comment type="similarity">
    <text evidence="1">Belongs to the sigma-70 factor family.</text>
</comment>
<dbReference type="SUPFAM" id="SSF88659">
    <property type="entry name" value="Sigma3 and sigma4 domains of RNA polymerase sigma factors"/>
    <property type="match status" value="2"/>
</dbReference>
<dbReference type="InterPro" id="IPR014284">
    <property type="entry name" value="RNA_pol_sigma-70_dom"/>
</dbReference>
<feature type="compositionally biased region" description="Basic residues" evidence="7">
    <location>
        <begin position="166"/>
        <end position="175"/>
    </location>
</feature>
<evidence type="ECO:0000256" key="5">
    <source>
        <dbReference type="ARBA" id="ARBA00023163"/>
    </source>
</evidence>
<dbReference type="Pfam" id="PF04542">
    <property type="entry name" value="Sigma70_r2"/>
    <property type="match status" value="1"/>
</dbReference>
<dbReference type="Pfam" id="PF04539">
    <property type="entry name" value="Sigma70_r3"/>
    <property type="match status" value="1"/>
</dbReference>
<dbReference type="InterPro" id="IPR036388">
    <property type="entry name" value="WH-like_DNA-bd_sf"/>
</dbReference>
<dbReference type="GO" id="GO:0016987">
    <property type="term" value="F:sigma factor activity"/>
    <property type="evidence" value="ECO:0007669"/>
    <property type="project" value="UniProtKB-KW"/>
</dbReference>
<evidence type="ECO:0000259" key="8">
    <source>
        <dbReference type="Pfam" id="PF04539"/>
    </source>
</evidence>
<keyword evidence="4" id="KW-0238">DNA-binding</keyword>
<reference evidence="11" key="1">
    <citation type="submission" date="2014-05" db="EMBL/GenBank/DDBJ databases">
        <title>The transcriptome of the halophilic microalga Tetraselmis sp. GSL018 isolated from the Great Salt Lake, Utah.</title>
        <authorList>
            <person name="Jinkerson R.E."/>
            <person name="D'Adamo S."/>
            <person name="Posewitz M.C."/>
        </authorList>
    </citation>
    <scope>NUCLEOTIDE SEQUENCE</scope>
    <source>
        <strain evidence="11">GSL018</strain>
    </source>
</reference>
<dbReference type="Pfam" id="PF04545">
    <property type="entry name" value="Sigma70_r4"/>
    <property type="match status" value="1"/>
</dbReference>
<feature type="domain" description="RNA polymerase sigma-70 region 2" evidence="9">
    <location>
        <begin position="332"/>
        <end position="400"/>
    </location>
</feature>
<protein>
    <submittedName>
        <fullName evidence="11">RNA polymerase primary sigma factor</fullName>
    </submittedName>
</protein>
<feature type="region of interest" description="Disordered" evidence="7">
    <location>
        <begin position="456"/>
        <end position="484"/>
    </location>
</feature>
<keyword evidence="6" id="KW-0175">Coiled coil</keyword>
<evidence type="ECO:0000256" key="2">
    <source>
        <dbReference type="ARBA" id="ARBA00023015"/>
    </source>
</evidence>
<dbReference type="CDD" id="cd06171">
    <property type="entry name" value="Sigma70_r4"/>
    <property type="match status" value="1"/>
</dbReference>
<dbReference type="InterPro" id="IPR013324">
    <property type="entry name" value="RNA_pol_sigma_r3/r4-like"/>
</dbReference>
<feature type="domain" description="RNA polymerase sigma-70 region 4" evidence="10">
    <location>
        <begin position="501"/>
        <end position="553"/>
    </location>
</feature>
<sequence length="579" mass="64575">MVVSGQSFRRVLSTPVSLVKARLDSHSQASGQRVVATAFREYQGCRVLSGLAHRRVLGNYRLVPGAGTVKPCVRIRLLQTCAASVDMVPSTSDTGFHEGEVLDPSFTPYSPGELQAAEHTLSEIDALAAQTAELEAELEQHNLVSFPSADDLSILEEARKKETAKLRRAQKRARRKQDTTATPSRKRKSSSTAKKTSARTAVTKSSQRSKSVQEPPSKARLAASVRAGRFRRGSACKPPVVKVARSSTADSANADSAHILALSQFKLLNGDQEKELARKVQQLTKLEEMKASLQEEAEEEIGMEKWAESAGMPLEEFEVELQACRDAKQQLLMSNQRLVVSIAKKYINRGLPLPDLISEGMQGLMRGVERFDPERGFKFSTYSHWWIRQAMTKAIADQSRILRVPLHLHDLQIKRAQVETEMRGELGRDPTLEELAAKLDTSVNKLQTAARITATQLSLESPSTSSDSDSGQLQDTVEDEDAVTQEEELYKDQMREDIEKVLSTLPPKEAKILQIRFGLIDGEERKLDEIGQVFGVTRERIRQIEGVALKKLRDPQRSGFLLDYTQDLVHLRRDSAVRR</sequence>
<gene>
    <name evidence="11" type="primary">RPOD</name>
    <name evidence="11" type="ORF">TSPGSL018_17534</name>
</gene>
<proteinExistence type="inferred from homology"/>
<dbReference type="SUPFAM" id="SSF88946">
    <property type="entry name" value="Sigma2 domain of RNA polymerase sigma factors"/>
    <property type="match status" value="1"/>
</dbReference>
<evidence type="ECO:0000256" key="3">
    <source>
        <dbReference type="ARBA" id="ARBA00023082"/>
    </source>
</evidence>
<dbReference type="PANTHER" id="PTHR30603:SF47">
    <property type="entry name" value="RNA POLYMERASE SIGMA FACTOR SIGD, CHLOROPLASTIC"/>
    <property type="match status" value="1"/>
</dbReference>
<dbReference type="InterPro" id="IPR050239">
    <property type="entry name" value="Sigma-70_RNA_pol_init_factors"/>
</dbReference>
<dbReference type="PANTHER" id="PTHR30603">
    <property type="entry name" value="RNA POLYMERASE SIGMA FACTOR RPO"/>
    <property type="match status" value="1"/>
</dbReference>
<feature type="compositionally biased region" description="Low complexity" evidence="7">
    <location>
        <begin position="190"/>
        <end position="206"/>
    </location>
</feature>
<evidence type="ECO:0000256" key="7">
    <source>
        <dbReference type="SAM" id="MobiDB-lite"/>
    </source>
</evidence>
<dbReference type="PRINTS" id="PR00046">
    <property type="entry name" value="SIGMA70FCT"/>
</dbReference>
<feature type="compositionally biased region" description="Low complexity" evidence="7">
    <location>
        <begin position="456"/>
        <end position="475"/>
    </location>
</feature>
<dbReference type="GO" id="GO:0006352">
    <property type="term" value="P:DNA-templated transcription initiation"/>
    <property type="evidence" value="ECO:0007669"/>
    <property type="project" value="InterPro"/>
</dbReference>
<dbReference type="InterPro" id="IPR007630">
    <property type="entry name" value="RNA_pol_sigma70_r4"/>
</dbReference>
<name>A0A061QYJ4_9CHLO</name>
<accession>A0A061QYJ4</accession>
<evidence type="ECO:0000256" key="4">
    <source>
        <dbReference type="ARBA" id="ARBA00023125"/>
    </source>
</evidence>
<keyword evidence="3" id="KW-0731">Sigma factor</keyword>
<dbReference type="InterPro" id="IPR007627">
    <property type="entry name" value="RNA_pol_sigma70_r2"/>
</dbReference>
<dbReference type="Gene3D" id="1.10.10.10">
    <property type="entry name" value="Winged helix-like DNA-binding domain superfamily/Winged helix DNA-binding domain"/>
    <property type="match status" value="2"/>
</dbReference>
<organism evidence="11">
    <name type="scientific">Tetraselmis sp. GSL018</name>
    <dbReference type="NCBI Taxonomy" id="582737"/>
    <lineage>
        <taxon>Eukaryota</taxon>
        <taxon>Viridiplantae</taxon>
        <taxon>Chlorophyta</taxon>
        <taxon>core chlorophytes</taxon>
        <taxon>Chlorodendrophyceae</taxon>
        <taxon>Chlorodendrales</taxon>
        <taxon>Chlorodendraceae</taxon>
        <taxon>Tetraselmis</taxon>
    </lineage>
</organism>
<evidence type="ECO:0000313" key="11">
    <source>
        <dbReference type="EMBL" id="JAC64783.1"/>
    </source>
</evidence>
<dbReference type="InterPro" id="IPR007624">
    <property type="entry name" value="RNA_pol_sigma70_r3"/>
</dbReference>
<evidence type="ECO:0000256" key="6">
    <source>
        <dbReference type="SAM" id="Coils"/>
    </source>
</evidence>
<dbReference type="GO" id="GO:0003677">
    <property type="term" value="F:DNA binding"/>
    <property type="evidence" value="ECO:0007669"/>
    <property type="project" value="UniProtKB-KW"/>
</dbReference>
<dbReference type="NCBIfam" id="TIGR02937">
    <property type="entry name" value="sigma70-ECF"/>
    <property type="match status" value="1"/>
</dbReference>
<dbReference type="EMBL" id="GBEZ01022016">
    <property type="protein sequence ID" value="JAC64783.1"/>
    <property type="molecule type" value="Transcribed_RNA"/>
</dbReference>
<evidence type="ECO:0000256" key="1">
    <source>
        <dbReference type="ARBA" id="ARBA00007788"/>
    </source>
</evidence>
<feature type="region of interest" description="Disordered" evidence="7">
    <location>
        <begin position="163"/>
        <end position="226"/>
    </location>
</feature>
<keyword evidence="2" id="KW-0805">Transcription regulation</keyword>
<evidence type="ECO:0000259" key="10">
    <source>
        <dbReference type="Pfam" id="PF04545"/>
    </source>
</evidence>
<feature type="coiled-coil region" evidence="6">
    <location>
        <begin position="269"/>
        <end position="334"/>
    </location>
</feature>
<dbReference type="Gene3D" id="1.10.601.10">
    <property type="entry name" value="RNA Polymerase Primary Sigma Factor"/>
    <property type="match status" value="1"/>
</dbReference>
<dbReference type="InterPro" id="IPR013325">
    <property type="entry name" value="RNA_pol_sigma_r2"/>
</dbReference>
<keyword evidence="5" id="KW-0804">Transcription</keyword>
<evidence type="ECO:0000259" key="9">
    <source>
        <dbReference type="Pfam" id="PF04542"/>
    </source>
</evidence>
<feature type="domain" description="RNA polymerase sigma-70 region 3" evidence="8">
    <location>
        <begin position="417"/>
        <end position="488"/>
    </location>
</feature>
<dbReference type="InterPro" id="IPR000943">
    <property type="entry name" value="RNA_pol_sigma70"/>
</dbReference>